<evidence type="ECO:0000313" key="3">
    <source>
        <dbReference type="RefSeq" id="XP_040959556.1"/>
    </source>
</evidence>
<evidence type="ECO:0000313" key="2">
    <source>
        <dbReference type="Proteomes" id="UP000818029"/>
    </source>
</evidence>
<sequence>MENQHPCGTRTETKGIDQRLERLEQMQIQMLEQLTKFQQDMKDQMLKVQRNLMSQLTQLLDKGLEKGKNQTVYFRDDNEDPAHFPNFTPTNIQAQPNTYPQRVTVNIRPQYQTSTSTSVNFATGSGSNLKGNLTNPVVLDDLAGAKQARVEFSKQFGDSYKQKEQKWSPQINTSKAPKKRKNEVNDASRYNEGYSKAITASQPRTVASSH</sequence>
<reference evidence="3" key="2">
    <citation type="submission" date="2025-08" db="UniProtKB">
        <authorList>
            <consortium name="RefSeq"/>
        </authorList>
    </citation>
    <scope>IDENTIFICATION</scope>
</reference>
<dbReference type="RefSeq" id="XP_040959556.1">
    <property type="nucleotide sequence ID" value="XM_041103622.1"/>
</dbReference>
<organism evidence="2 3">
    <name type="scientific">Gossypium hirsutum</name>
    <name type="common">Upland cotton</name>
    <name type="synonym">Gossypium mexicanum</name>
    <dbReference type="NCBI Taxonomy" id="3635"/>
    <lineage>
        <taxon>Eukaryota</taxon>
        <taxon>Viridiplantae</taxon>
        <taxon>Streptophyta</taxon>
        <taxon>Embryophyta</taxon>
        <taxon>Tracheophyta</taxon>
        <taxon>Spermatophyta</taxon>
        <taxon>Magnoliopsida</taxon>
        <taxon>eudicotyledons</taxon>
        <taxon>Gunneridae</taxon>
        <taxon>Pentapetalae</taxon>
        <taxon>rosids</taxon>
        <taxon>malvids</taxon>
        <taxon>Malvales</taxon>
        <taxon>Malvaceae</taxon>
        <taxon>Malvoideae</taxon>
        <taxon>Gossypium</taxon>
    </lineage>
</organism>
<feature type="region of interest" description="Disordered" evidence="1">
    <location>
        <begin position="156"/>
        <end position="210"/>
    </location>
</feature>
<proteinExistence type="predicted"/>
<dbReference type="Proteomes" id="UP000818029">
    <property type="component" value="Chromosome D10"/>
</dbReference>
<dbReference type="GeneID" id="121222583"/>
<accession>A0ABM3AXP2</accession>
<feature type="compositionally biased region" description="Polar residues" evidence="1">
    <location>
        <begin position="198"/>
        <end position="210"/>
    </location>
</feature>
<gene>
    <name evidence="3" type="primary">LOC121222583</name>
</gene>
<reference evidence="2" key="1">
    <citation type="journal article" date="2020" name="Nat. Genet.">
        <title>Genomic diversifications of five Gossypium allopolyploid species and their impact on cotton improvement.</title>
        <authorList>
            <person name="Chen Z.J."/>
            <person name="Sreedasyam A."/>
            <person name="Ando A."/>
            <person name="Song Q."/>
            <person name="De Santiago L.M."/>
            <person name="Hulse-Kemp A.M."/>
            <person name="Ding M."/>
            <person name="Ye W."/>
            <person name="Kirkbride R.C."/>
            <person name="Jenkins J."/>
            <person name="Plott C."/>
            <person name="Lovell J."/>
            <person name="Lin Y.M."/>
            <person name="Vaughn R."/>
            <person name="Liu B."/>
            <person name="Simpson S."/>
            <person name="Scheffler B.E."/>
            <person name="Wen L."/>
            <person name="Saski C.A."/>
            <person name="Grover C.E."/>
            <person name="Hu G."/>
            <person name="Conover J.L."/>
            <person name="Carlson J.W."/>
            <person name="Shu S."/>
            <person name="Boston L.B."/>
            <person name="Williams M."/>
            <person name="Peterson D.G."/>
            <person name="McGee K."/>
            <person name="Jones D.C."/>
            <person name="Wendel J.F."/>
            <person name="Stelly D.M."/>
            <person name="Grimwood J."/>
            <person name="Schmutz J."/>
        </authorList>
    </citation>
    <scope>NUCLEOTIDE SEQUENCE [LARGE SCALE GENOMIC DNA]</scope>
    <source>
        <strain evidence="2">cv. TM-1</strain>
    </source>
</reference>
<protein>
    <submittedName>
        <fullName evidence="3">Uncharacterized protein</fullName>
    </submittedName>
</protein>
<name>A0ABM3AXP2_GOSHI</name>
<evidence type="ECO:0000256" key="1">
    <source>
        <dbReference type="SAM" id="MobiDB-lite"/>
    </source>
</evidence>
<keyword evidence="2" id="KW-1185">Reference proteome</keyword>